<sequence length="70" mass="8034">MKRQEPAYVLIRDVTKEECFWLDTEFKTGDVVYAYWGATYGCVGDGIAVTRERGITPFNELPRDAVERIS</sequence>
<dbReference type="Proteomes" id="UP000221947">
    <property type="component" value="Segment"/>
</dbReference>
<keyword evidence="2" id="KW-1185">Reference proteome</keyword>
<name>A0A0F6YQG6_9CAUD</name>
<proteinExistence type="predicted"/>
<reference evidence="1 2" key="1">
    <citation type="submission" date="2015-04" db="EMBL/GenBank/DDBJ databases">
        <authorList>
            <person name="Schouten J.T."/>
            <person name="Crockett J.T."/>
            <person name="Hodson T.S."/>
            <person name="Hyde J.R."/>
            <person name="Smith T.A."/>
            <person name="Merrill B.D."/>
            <person name="Crook M.B."/>
            <person name="Griffitts J.S."/>
            <person name="Burnett S.H."/>
            <person name="Grose J.H."/>
            <person name="Breakwell D.P."/>
        </authorList>
    </citation>
    <scope>NUCLEOTIDE SEQUENCE [LARGE SCALE GENOMIC DNA]</scope>
</reference>
<gene>
    <name evidence="1" type="ORF">PHIM7_12</name>
</gene>
<protein>
    <submittedName>
        <fullName evidence="1">Uncharacterized protein</fullName>
    </submittedName>
</protein>
<evidence type="ECO:0000313" key="2">
    <source>
        <dbReference type="Proteomes" id="UP000221947"/>
    </source>
</evidence>
<dbReference type="EMBL" id="KR052480">
    <property type="protein sequence ID" value="AKF12560.1"/>
    <property type="molecule type" value="Genomic_DNA"/>
</dbReference>
<accession>A0A0F6YQG6</accession>
<organism evidence="1 2">
    <name type="scientific">Sinorhizobium phage phiM7</name>
    <dbReference type="NCBI Taxonomy" id="1647403"/>
    <lineage>
        <taxon>Viruses</taxon>
        <taxon>Duplodnaviria</taxon>
        <taxon>Heunggongvirae</taxon>
        <taxon>Uroviricota</taxon>
        <taxon>Caudoviricetes</taxon>
        <taxon>Emdodecavirus</taxon>
        <taxon>Emdodecavirus M7</taxon>
    </lineage>
</organism>
<evidence type="ECO:0000313" key="1">
    <source>
        <dbReference type="EMBL" id="AKF12560.1"/>
    </source>
</evidence>